<sequence length="67" mass="7810">MVSNDGRSEQMDGRRRSKQRNTMTIRKAICLQTPKILNERGRRDRGGCHVARRTMRKTMAFAANEFI</sequence>
<reference evidence="2 4" key="1">
    <citation type="journal article" date="2017" name="Nature">
        <title>The sunflower genome provides insights into oil metabolism, flowering and Asterid evolution.</title>
        <authorList>
            <person name="Badouin H."/>
            <person name="Gouzy J."/>
            <person name="Grassa C.J."/>
            <person name="Murat F."/>
            <person name="Staton S.E."/>
            <person name="Cottret L."/>
            <person name="Lelandais-Briere C."/>
            <person name="Owens G.L."/>
            <person name="Carrere S."/>
            <person name="Mayjonade B."/>
            <person name="Legrand L."/>
            <person name="Gill N."/>
            <person name="Kane N.C."/>
            <person name="Bowers J.E."/>
            <person name="Hubner S."/>
            <person name="Bellec A."/>
            <person name="Berard A."/>
            <person name="Berges H."/>
            <person name="Blanchet N."/>
            <person name="Boniface M.C."/>
            <person name="Brunel D."/>
            <person name="Catrice O."/>
            <person name="Chaidir N."/>
            <person name="Claudel C."/>
            <person name="Donnadieu C."/>
            <person name="Faraut T."/>
            <person name="Fievet G."/>
            <person name="Helmstetter N."/>
            <person name="King M."/>
            <person name="Knapp S.J."/>
            <person name="Lai Z."/>
            <person name="Le Paslier M.C."/>
            <person name="Lippi Y."/>
            <person name="Lorenzon L."/>
            <person name="Mandel J.R."/>
            <person name="Marage G."/>
            <person name="Marchand G."/>
            <person name="Marquand E."/>
            <person name="Bret-Mestries E."/>
            <person name="Morien E."/>
            <person name="Nambeesan S."/>
            <person name="Nguyen T."/>
            <person name="Pegot-Espagnet P."/>
            <person name="Pouilly N."/>
            <person name="Raftis F."/>
            <person name="Sallet E."/>
            <person name="Schiex T."/>
            <person name="Thomas J."/>
            <person name="Vandecasteele C."/>
            <person name="Vares D."/>
            <person name="Vear F."/>
            <person name="Vautrin S."/>
            <person name="Crespi M."/>
            <person name="Mangin B."/>
            <person name="Burke J.M."/>
            <person name="Salse J."/>
            <person name="Munos S."/>
            <person name="Vincourt P."/>
            <person name="Rieseberg L.H."/>
            <person name="Langlade N.B."/>
        </authorList>
    </citation>
    <scope>NUCLEOTIDE SEQUENCE [LARGE SCALE GENOMIC DNA]</scope>
    <source>
        <strain evidence="4">cv. SF193</strain>
        <tissue evidence="2">Leaves</tissue>
    </source>
</reference>
<dbReference type="EMBL" id="MNCJ02000328">
    <property type="protein sequence ID" value="KAF5774423.1"/>
    <property type="molecule type" value="Genomic_DNA"/>
</dbReference>
<proteinExistence type="predicted"/>
<evidence type="ECO:0000313" key="3">
    <source>
        <dbReference type="EMBL" id="OTG01686.1"/>
    </source>
</evidence>
<protein>
    <submittedName>
        <fullName evidence="3">Uncharacterized protein</fullName>
    </submittedName>
</protein>
<feature type="region of interest" description="Disordered" evidence="1">
    <location>
        <begin position="1"/>
        <end position="24"/>
    </location>
</feature>
<dbReference type="InParanoid" id="A0A251STR6"/>
<evidence type="ECO:0000313" key="4">
    <source>
        <dbReference type="Proteomes" id="UP000215914"/>
    </source>
</evidence>
<dbReference type="EMBL" id="CM007902">
    <property type="protein sequence ID" value="OTG01686.1"/>
    <property type="molecule type" value="Genomic_DNA"/>
</dbReference>
<evidence type="ECO:0000313" key="2">
    <source>
        <dbReference type="EMBL" id="KAF5774423.1"/>
    </source>
</evidence>
<reference evidence="2" key="3">
    <citation type="submission" date="2020-06" db="EMBL/GenBank/DDBJ databases">
        <title>Helianthus annuus Genome sequencing and assembly Release 2.</title>
        <authorList>
            <person name="Gouzy J."/>
            <person name="Langlade N."/>
            <person name="Munos S."/>
        </authorList>
    </citation>
    <scope>NUCLEOTIDE SEQUENCE</scope>
    <source>
        <tissue evidence="2">Leaves</tissue>
    </source>
</reference>
<accession>A0A251STR6</accession>
<dbReference type="AlphaFoldDB" id="A0A251STR6"/>
<evidence type="ECO:0000256" key="1">
    <source>
        <dbReference type="SAM" id="MobiDB-lite"/>
    </source>
</evidence>
<gene>
    <name evidence="3" type="ORF">HannXRQ_Chr13g0404721</name>
    <name evidence="2" type="ORF">HanXRQr2_Chr13g0600221</name>
</gene>
<dbReference type="Gramene" id="mRNA:HanXRQr2_Chr13g0600221">
    <property type="protein sequence ID" value="mRNA:HanXRQr2_Chr13g0600221"/>
    <property type="gene ID" value="HanXRQr2_Chr13g0600221"/>
</dbReference>
<name>A0A251STR6_HELAN</name>
<organism evidence="3 4">
    <name type="scientific">Helianthus annuus</name>
    <name type="common">Common sunflower</name>
    <dbReference type="NCBI Taxonomy" id="4232"/>
    <lineage>
        <taxon>Eukaryota</taxon>
        <taxon>Viridiplantae</taxon>
        <taxon>Streptophyta</taxon>
        <taxon>Embryophyta</taxon>
        <taxon>Tracheophyta</taxon>
        <taxon>Spermatophyta</taxon>
        <taxon>Magnoliopsida</taxon>
        <taxon>eudicotyledons</taxon>
        <taxon>Gunneridae</taxon>
        <taxon>Pentapetalae</taxon>
        <taxon>asterids</taxon>
        <taxon>campanulids</taxon>
        <taxon>Asterales</taxon>
        <taxon>Asteraceae</taxon>
        <taxon>Asteroideae</taxon>
        <taxon>Heliantheae alliance</taxon>
        <taxon>Heliantheae</taxon>
        <taxon>Helianthus</taxon>
    </lineage>
</organism>
<feature type="compositionally biased region" description="Basic and acidic residues" evidence="1">
    <location>
        <begin position="1"/>
        <end position="14"/>
    </location>
</feature>
<keyword evidence="4" id="KW-1185">Reference proteome</keyword>
<dbReference type="Proteomes" id="UP000215914">
    <property type="component" value="Chromosome 13"/>
</dbReference>
<reference evidence="3" key="2">
    <citation type="submission" date="2017-02" db="EMBL/GenBank/DDBJ databases">
        <title>Sunflower complete genome.</title>
        <authorList>
            <person name="Langlade N."/>
            <person name="Munos S."/>
        </authorList>
    </citation>
    <scope>NUCLEOTIDE SEQUENCE [LARGE SCALE GENOMIC DNA]</scope>
    <source>
        <tissue evidence="3">Leaves</tissue>
    </source>
</reference>